<organism evidence="2 3">
    <name type="scientific">Batillaria attramentaria</name>
    <dbReference type="NCBI Taxonomy" id="370345"/>
    <lineage>
        <taxon>Eukaryota</taxon>
        <taxon>Metazoa</taxon>
        <taxon>Spiralia</taxon>
        <taxon>Lophotrochozoa</taxon>
        <taxon>Mollusca</taxon>
        <taxon>Gastropoda</taxon>
        <taxon>Caenogastropoda</taxon>
        <taxon>Sorbeoconcha</taxon>
        <taxon>Cerithioidea</taxon>
        <taxon>Batillariidae</taxon>
        <taxon>Batillaria</taxon>
    </lineage>
</organism>
<evidence type="ECO:0000256" key="1">
    <source>
        <dbReference type="SAM" id="MobiDB-lite"/>
    </source>
</evidence>
<name>A0ABD0LJE3_9CAEN</name>
<dbReference type="AlphaFoldDB" id="A0ABD0LJE3"/>
<feature type="compositionally biased region" description="Basic and acidic residues" evidence="1">
    <location>
        <begin position="229"/>
        <end position="240"/>
    </location>
</feature>
<feature type="region of interest" description="Disordered" evidence="1">
    <location>
        <begin position="110"/>
        <end position="250"/>
    </location>
</feature>
<evidence type="ECO:0000313" key="2">
    <source>
        <dbReference type="EMBL" id="KAK7499107.1"/>
    </source>
</evidence>
<comment type="caution">
    <text evidence="2">The sequence shown here is derived from an EMBL/GenBank/DDBJ whole genome shotgun (WGS) entry which is preliminary data.</text>
</comment>
<evidence type="ECO:0000313" key="3">
    <source>
        <dbReference type="Proteomes" id="UP001519460"/>
    </source>
</evidence>
<feature type="compositionally biased region" description="Low complexity" evidence="1">
    <location>
        <begin position="207"/>
        <end position="223"/>
    </location>
</feature>
<feature type="compositionally biased region" description="Basic and acidic residues" evidence="1">
    <location>
        <begin position="175"/>
        <end position="195"/>
    </location>
</feature>
<feature type="compositionally biased region" description="Basic residues" evidence="1">
    <location>
        <begin position="241"/>
        <end position="250"/>
    </location>
</feature>
<accession>A0ABD0LJE3</accession>
<gene>
    <name evidence="2" type="ORF">BaRGS_00009654</name>
</gene>
<sequence>MKNIGSSCSCTWTDSAERTVTRILASDTGHDILFEVQPIDQTERKRTWTDSVEHTTSRVVNDTDHDTFLGMQPCNSKLSSNATCQLSQFPLTLTVTPLRKDYVASADVFTTAGSPVTPGTGGDTDLLNDDGSHQNRLSDLSPEAENFRSARSSPVSTLLDGSPQQASGDSAAGRVEADSVSHEQQKTEDKQDRAIEVPPCQVSGVNSRTTRQTRQTSLRQYSSYKNKHMRLDAKNNDNSKSKKHKPNVSK</sequence>
<dbReference type="EMBL" id="JACVVK020000046">
    <property type="protein sequence ID" value="KAK7499107.1"/>
    <property type="molecule type" value="Genomic_DNA"/>
</dbReference>
<keyword evidence="3" id="KW-1185">Reference proteome</keyword>
<proteinExistence type="predicted"/>
<reference evidence="2 3" key="1">
    <citation type="journal article" date="2023" name="Sci. Data">
        <title>Genome assembly of the Korean intertidal mud-creeper Batillaria attramentaria.</title>
        <authorList>
            <person name="Patra A.K."/>
            <person name="Ho P.T."/>
            <person name="Jun S."/>
            <person name="Lee S.J."/>
            <person name="Kim Y."/>
            <person name="Won Y.J."/>
        </authorList>
    </citation>
    <scope>NUCLEOTIDE SEQUENCE [LARGE SCALE GENOMIC DNA]</scope>
    <source>
        <strain evidence="2">Wonlab-2016</strain>
    </source>
</reference>
<protein>
    <submittedName>
        <fullName evidence="2">Uncharacterized protein</fullName>
    </submittedName>
</protein>
<dbReference type="Proteomes" id="UP001519460">
    <property type="component" value="Unassembled WGS sequence"/>
</dbReference>